<dbReference type="PROSITE" id="PS51375">
    <property type="entry name" value="PPR"/>
    <property type="match status" value="7"/>
</dbReference>
<keyword evidence="2" id="KW-0677">Repeat</keyword>
<feature type="repeat" description="PPR" evidence="3">
    <location>
        <begin position="340"/>
        <end position="375"/>
    </location>
</feature>
<evidence type="ECO:0000256" key="1">
    <source>
        <dbReference type="ARBA" id="ARBA00007626"/>
    </source>
</evidence>
<dbReference type="SUPFAM" id="SSF48452">
    <property type="entry name" value="TPR-like"/>
    <property type="match status" value="1"/>
</dbReference>
<dbReference type="PANTHER" id="PTHR47932">
    <property type="entry name" value="ATPASE EXPRESSION PROTEIN 3"/>
    <property type="match status" value="1"/>
</dbReference>
<dbReference type="InterPro" id="IPR011990">
    <property type="entry name" value="TPR-like_helical_dom_sf"/>
</dbReference>
<protein>
    <submittedName>
        <fullName evidence="4">Pentatricopeptide repeat-containing protein</fullName>
    </submittedName>
</protein>
<gene>
    <name evidence="4" type="ORF">G2W53_034477</name>
</gene>
<feature type="repeat" description="PPR" evidence="3">
    <location>
        <begin position="447"/>
        <end position="481"/>
    </location>
</feature>
<keyword evidence="5" id="KW-1185">Reference proteome</keyword>
<accession>A0A834WBY5</accession>
<evidence type="ECO:0000313" key="4">
    <source>
        <dbReference type="EMBL" id="KAF7813501.1"/>
    </source>
</evidence>
<feature type="repeat" description="PPR" evidence="3">
    <location>
        <begin position="161"/>
        <end position="195"/>
    </location>
</feature>
<feature type="repeat" description="PPR" evidence="3">
    <location>
        <begin position="235"/>
        <end position="269"/>
    </location>
</feature>
<dbReference type="GO" id="GO:0000963">
    <property type="term" value="P:mitochondrial RNA processing"/>
    <property type="evidence" value="ECO:0007669"/>
    <property type="project" value="TreeGrafter"/>
</dbReference>
<proteinExistence type="inferred from homology"/>
<reference evidence="4" key="1">
    <citation type="submission" date="2020-09" db="EMBL/GenBank/DDBJ databases">
        <title>Genome-Enabled Discovery of Anthraquinone Biosynthesis in Senna tora.</title>
        <authorList>
            <person name="Kang S.-H."/>
            <person name="Pandey R.P."/>
            <person name="Lee C.-M."/>
            <person name="Sim J.-S."/>
            <person name="Jeong J.-T."/>
            <person name="Choi B.-S."/>
            <person name="Jung M."/>
            <person name="Ginzburg D."/>
            <person name="Zhao K."/>
            <person name="Won S.Y."/>
            <person name="Oh T.-J."/>
            <person name="Yu Y."/>
            <person name="Kim N.-H."/>
            <person name="Lee O.R."/>
            <person name="Lee T.-H."/>
            <person name="Bashyal P."/>
            <person name="Kim T.-S."/>
            <person name="Lee W.-H."/>
            <person name="Kawkins C."/>
            <person name="Kim C.-K."/>
            <person name="Kim J.S."/>
            <person name="Ahn B.O."/>
            <person name="Rhee S.Y."/>
            <person name="Sohng J.K."/>
        </authorList>
    </citation>
    <scope>NUCLEOTIDE SEQUENCE</scope>
    <source>
        <tissue evidence="4">Leaf</tissue>
    </source>
</reference>
<sequence length="512" mass="58570">MAKLEVYSQGAMSIRWPRVLTPTYLSQIMKLQKNPLKALQLFNEAKSRYPKYCHNGPVYATMISILGKSGRITEMKDVIEQMREDSCECKDTVFVLAIKTYAEAGMIDEAMSLYSNIPQFNCINWTESFNTLLKILVNKNRLEAAHRLFSESSYGWQVSSRIKSLNLLMNALCQKNRSDLALQIFQEMDYQGCYPNRDSYAILMKGLCQDKRLHEATHLLYSMFWRISQKGSSEDIVIYRILLDALCDNGQIEEATEILGKILRKGLKAPKRHHRLDLTRCNGGTDIERTKRLIHEALFRGTIPNLASYSAISVDLYKDGKIVEGDKVITEMQDKGYRPTPSIFEAKVEALCKESNIDEAMKVIEEGMAEANCLPTPRVYNIVLKSLCNEGKSISALEYLNKISKQLGCRADKEAYGIVLEMLCRDRKYIEASQLLEQMSIKSYWPCAYTYNSLIKGLCSLGRQYEAVIWLEEMISQGKLPETLVWDSLVPLFCNSDQMNVPTETFHRLRAE</sequence>
<dbReference type="AlphaFoldDB" id="A0A834WBY5"/>
<dbReference type="GO" id="GO:0005739">
    <property type="term" value="C:mitochondrion"/>
    <property type="evidence" value="ECO:0007669"/>
    <property type="project" value="TreeGrafter"/>
</dbReference>
<organism evidence="4 5">
    <name type="scientific">Senna tora</name>
    <dbReference type="NCBI Taxonomy" id="362788"/>
    <lineage>
        <taxon>Eukaryota</taxon>
        <taxon>Viridiplantae</taxon>
        <taxon>Streptophyta</taxon>
        <taxon>Embryophyta</taxon>
        <taxon>Tracheophyta</taxon>
        <taxon>Spermatophyta</taxon>
        <taxon>Magnoliopsida</taxon>
        <taxon>eudicotyledons</taxon>
        <taxon>Gunneridae</taxon>
        <taxon>Pentapetalae</taxon>
        <taxon>rosids</taxon>
        <taxon>fabids</taxon>
        <taxon>Fabales</taxon>
        <taxon>Fabaceae</taxon>
        <taxon>Caesalpinioideae</taxon>
        <taxon>Cassia clade</taxon>
        <taxon>Senna</taxon>
    </lineage>
</organism>
<evidence type="ECO:0000313" key="5">
    <source>
        <dbReference type="Proteomes" id="UP000634136"/>
    </source>
</evidence>
<dbReference type="GO" id="GO:0008380">
    <property type="term" value="P:RNA splicing"/>
    <property type="evidence" value="ECO:0007669"/>
    <property type="project" value="TreeGrafter"/>
</dbReference>
<evidence type="ECO:0000256" key="2">
    <source>
        <dbReference type="ARBA" id="ARBA00022737"/>
    </source>
</evidence>
<name>A0A834WBY5_9FABA</name>
<dbReference type="Pfam" id="PF01535">
    <property type="entry name" value="PPR"/>
    <property type="match status" value="5"/>
</dbReference>
<feature type="repeat" description="PPR" evidence="3">
    <location>
        <begin position="412"/>
        <end position="446"/>
    </location>
</feature>
<feature type="repeat" description="PPR" evidence="3">
    <location>
        <begin position="55"/>
        <end position="89"/>
    </location>
</feature>
<dbReference type="NCBIfam" id="TIGR00756">
    <property type="entry name" value="PPR"/>
    <property type="match status" value="4"/>
</dbReference>
<dbReference type="Pfam" id="PF13041">
    <property type="entry name" value="PPR_2"/>
    <property type="match status" value="2"/>
</dbReference>
<comment type="caution">
    <text evidence="4">The sequence shown here is derived from an EMBL/GenBank/DDBJ whole genome shotgun (WGS) entry which is preliminary data.</text>
</comment>
<dbReference type="Gene3D" id="1.25.40.10">
    <property type="entry name" value="Tetratricopeptide repeat domain"/>
    <property type="match status" value="4"/>
</dbReference>
<evidence type="ECO:0000256" key="3">
    <source>
        <dbReference type="PROSITE-ProRule" id="PRU00708"/>
    </source>
</evidence>
<dbReference type="Proteomes" id="UP000634136">
    <property type="component" value="Unassembled WGS sequence"/>
</dbReference>
<dbReference type="PANTHER" id="PTHR47932:SF36">
    <property type="entry name" value="PENTACOTRIPEPTIDE-REPEAT REGION OF PRORP DOMAIN-CONTAINING PROTEIN"/>
    <property type="match status" value="1"/>
</dbReference>
<dbReference type="EMBL" id="JAAIUW010000010">
    <property type="protein sequence ID" value="KAF7813501.1"/>
    <property type="molecule type" value="Genomic_DNA"/>
</dbReference>
<dbReference type="InterPro" id="IPR002885">
    <property type="entry name" value="PPR_rpt"/>
</dbReference>
<comment type="similarity">
    <text evidence="1">Belongs to the PPR family. P subfamily.</text>
</comment>
<dbReference type="GO" id="GO:0003729">
    <property type="term" value="F:mRNA binding"/>
    <property type="evidence" value="ECO:0007669"/>
    <property type="project" value="TreeGrafter"/>
</dbReference>
<dbReference type="OrthoDB" id="767661at2759"/>
<feature type="repeat" description="PPR" evidence="3">
    <location>
        <begin position="305"/>
        <end position="339"/>
    </location>
</feature>